<evidence type="ECO:0000259" key="1">
    <source>
        <dbReference type="Pfam" id="PF17919"/>
    </source>
</evidence>
<proteinExistence type="predicted"/>
<organism evidence="2 3">
    <name type="scientific">Strix occidentalis caurina</name>
    <name type="common">northern spotted owl</name>
    <dbReference type="NCBI Taxonomy" id="311401"/>
    <lineage>
        <taxon>Eukaryota</taxon>
        <taxon>Metazoa</taxon>
        <taxon>Chordata</taxon>
        <taxon>Craniata</taxon>
        <taxon>Vertebrata</taxon>
        <taxon>Euteleostomi</taxon>
        <taxon>Archelosauria</taxon>
        <taxon>Archosauria</taxon>
        <taxon>Dinosauria</taxon>
        <taxon>Saurischia</taxon>
        <taxon>Theropoda</taxon>
        <taxon>Coelurosauria</taxon>
        <taxon>Aves</taxon>
        <taxon>Neognathae</taxon>
        <taxon>Neoaves</taxon>
        <taxon>Telluraves</taxon>
        <taxon>Strigiformes</taxon>
        <taxon>Strigidae</taxon>
        <taxon>Strix</taxon>
    </lineage>
</organism>
<dbReference type="InterPro" id="IPR051320">
    <property type="entry name" value="Viral_Replic_Matur_Polypro"/>
</dbReference>
<evidence type="ECO:0000313" key="3">
    <source>
        <dbReference type="Proteomes" id="UP000694551"/>
    </source>
</evidence>
<accession>A0A8D0FBQ9</accession>
<evidence type="ECO:0000313" key="2">
    <source>
        <dbReference type="Ensembl" id="ENSSOCP00000013087.1"/>
    </source>
</evidence>
<dbReference type="SUPFAM" id="SSF56672">
    <property type="entry name" value="DNA/RNA polymerases"/>
    <property type="match status" value="1"/>
</dbReference>
<dbReference type="PANTHER" id="PTHR33064:SF36">
    <property type="entry name" value="CCHC-TYPE DOMAIN-CONTAINING PROTEIN"/>
    <property type="match status" value="1"/>
</dbReference>
<dbReference type="AlphaFoldDB" id="A0A8D0FBQ9"/>
<dbReference type="Ensembl" id="ENSSOCT00000013448.1">
    <property type="protein sequence ID" value="ENSSOCP00000013087.1"/>
    <property type="gene ID" value="ENSSOCG00000009950.1"/>
</dbReference>
<dbReference type="Pfam" id="PF17919">
    <property type="entry name" value="RT_RNaseH_2"/>
    <property type="match status" value="1"/>
</dbReference>
<sequence length="145" mass="16181">MDWYSHNGYLDWTDKSRTAFKQLKQALMEAPALGLPDLTQSFELFTYEKKGVSLGVLAQFLGTQPQTVAYFSKQLDNVSQGRPGCLKAVAATVLLMQEARKFTLGQKITWWCSHLLPPRLKGSAVLVSLHTHCGLSSLDDYTIKS</sequence>
<reference evidence="2" key="1">
    <citation type="submission" date="2025-08" db="UniProtKB">
        <authorList>
            <consortium name="Ensembl"/>
        </authorList>
    </citation>
    <scope>IDENTIFICATION</scope>
</reference>
<feature type="domain" description="Reverse transcriptase/retrotransposon-derived protein RNase H-like" evidence="1">
    <location>
        <begin position="12"/>
        <end position="109"/>
    </location>
</feature>
<dbReference type="Proteomes" id="UP000694551">
    <property type="component" value="Unplaced"/>
</dbReference>
<keyword evidence="3" id="KW-1185">Reference proteome</keyword>
<name>A0A8D0FBQ9_STROC</name>
<reference evidence="2" key="2">
    <citation type="submission" date="2025-09" db="UniProtKB">
        <authorList>
            <consortium name="Ensembl"/>
        </authorList>
    </citation>
    <scope>IDENTIFICATION</scope>
</reference>
<dbReference type="Gene3D" id="3.10.20.370">
    <property type="match status" value="1"/>
</dbReference>
<dbReference type="InterPro" id="IPR041577">
    <property type="entry name" value="RT_RNaseH_2"/>
</dbReference>
<protein>
    <recommendedName>
        <fullName evidence="1">Reverse transcriptase/retrotransposon-derived protein RNase H-like domain-containing protein</fullName>
    </recommendedName>
</protein>
<dbReference type="PANTHER" id="PTHR33064">
    <property type="entry name" value="POL PROTEIN"/>
    <property type="match status" value="1"/>
</dbReference>
<dbReference type="InterPro" id="IPR043502">
    <property type="entry name" value="DNA/RNA_pol_sf"/>
</dbReference>